<dbReference type="Proteomes" id="UP001161438">
    <property type="component" value="Chromosome 2"/>
</dbReference>
<dbReference type="CDD" id="cd14267">
    <property type="entry name" value="Rif1_CTD_C-II_like"/>
    <property type="match status" value="1"/>
</dbReference>
<feature type="region of interest" description="Disordered" evidence="7">
    <location>
        <begin position="1370"/>
        <end position="1391"/>
    </location>
</feature>
<evidence type="ECO:0000313" key="9">
    <source>
        <dbReference type="EMBL" id="CAI4037505.1"/>
    </source>
</evidence>
<dbReference type="Pfam" id="PF12231">
    <property type="entry name" value="Rif1_N"/>
    <property type="match status" value="1"/>
</dbReference>
<dbReference type="PANTHER" id="PTHR22928:SF3">
    <property type="entry name" value="TELOMERE-ASSOCIATED PROTEIN RIF1"/>
    <property type="match status" value="1"/>
</dbReference>
<evidence type="ECO:0000256" key="1">
    <source>
        <dbReference type="ARBA" id="ARBA00004123"/>
    </source>
</evidence>
<feature type="region of interest" description="Disordered" evidence="7">
    <location>
        <begin position="1276"/>
        <end position="1313"/>
    </location>
</feature>
<feature type="domain" description="Telomere-associated protein Rif1 N-terminal" evidence="8">
    <location>
        <begin position="238"/>
        <end position="650"/>
    </location>
</feature>
<evidence type="ECO:0000256" key="4">
    <source>
        <dbReference type="ARBA" id="ARBA00022895"/>
    </source>
</evidence>
<feature type="compositionally biased region" description="Basic and acidic residues" evidence="7">
    <location>
        <begin position="1"/>
        <end position="26"/>
    </location>
</feature>
<keyword evidence="10" id="KW-1185">Reference proteome</keyword>
<evidence type="ECO:0000256" key="6">
    <source>
        <dbReference type="ARBA" id="ARBA00023306"/>
    </source>
</evidence>
<feature type="compositionally biased region" description="Polar residues" evidence="7">
    <location>
        <begin position="27"/>
        <end position="36"/>
    </location>
</feature>
<name>A0AA35IWM9_SACMI</name>
<dbReference type="GeneID" id="80916718"/>
<evidence type="ECO:0000313" key="10">
    <source>
        <dbReference type="Proteomes" id="UP001161438"/>
    </source>
</evidence>
<keyword evidence="3" id="KW-0158">Chromosome</keyword>
<evidence type="ECO:0000259" key="8">
    <source>
        <dbReference type="Pfam" id="PF12231"/>
    </source>
</evidence>
<dbReference type="GO" id="GO:0000723">
    <property type="term" value="P:telomere maintenance"/>
    <property type="evidence" value="ECO:0007669"/>
    <property type="project" value="TreeGrafter"/>
</dbReference>
<feature type="compositionally biased region" description="Polar residues" evidence="7">
    <location>
        <begin position="1807"/>
        <end position="1821"/>
    </location>
</feature>
<feature type="region of interest" description="Disordered" evidence="7">
    <location>
        <begin position="1465"/>
        <end position="1496"/>
    </location>
</feature>
<dbReference type="EMBL" id="OX365758">
    <property type="protein sequence ID" value="CAI4037505.1"/>
    <property type="molecule type" value="Genomic_DNA"/>
</dbReference>
<accession>A0AA35IWM9</accession>
<organism evidence="9 10">
    <name type="scientific">Saccharomyces mikatae IFO 1815</name>
    <dbReference type="NCBI Taxonomy" id="226126"/>
    <lineage>
        <taxon>Eukaryota</taxon>
        <taxon>Fungi</taxon>
        <taxon>Dikarya</taxon>
        <taxon>Ascomycota</taxon>
        <taxon>Saccharomycotina</taxon>
        <taxon>Saccharomycetes</taxon>
        <taxon>Saccharomycetales</taxon>
        <taxon>Saccharomycetaceae</taxon>
        <taxon>Saccharomyces</taxon>
    </lineage>
</organism>
<dbReference type="PANTHER" id="PTHR22928">
    <property type="entry name" value="TELOMERE-ASSOCIATED PROTEIN RIF1"/>
    <property type="match status" value="1"/>
</dbReference>
<feature type="region of interest" description="Disordered" evidence="7">
    <location>
        <begin position="123"/>
        <end position="148"/>
    </location>
</feature>
<feature type="compositionally biased region" description="Basic and acidic residues" evidence="7">
    <location>
        <begin position="1470"/>
        <end position="1485"/>
    </location>
</feature>
<evidence type="ECO:0000256" key="2">
    <source>
        <dbReference type="ARBA" id="ARBA00004574"/>
    </source>
</evidence>
<evidence type="ECO:0000256" key="3">
    <source>
        <dbReference type="ARBA" id="ARBA00022454"/>
    </source>
</evidence>
<reference evidence="9" key="1">
    <citation type="submission" date="2022-10" db="EMBL/GenBank/DDBJ databases">
        <authorList>
            <person name="Byrne P K."/>
        </authorList>
    </citation>
    <scope>NUCLEOTIDE SEQUENCE</scope>
    <source>
        <strain evidence="9">IFO1815</strain>
    </source>
</reference>
<evidence type="ECO:0000256" key="5">
    <source>
        <dbReference type="ARBA" id="ARBA00023242"/>
    </source>
</evidence>
<proteinExistence type="predicted"/>
<feature type="compositionally biased region" description="Polar residues" evidence="7">
    <location>
        <begin position="1300"/>
        <end position="1312"/>
    </location>
</feature>
<dbReference type="Gene3D" id="6.10.140.1760">
    <property type="match status" value="1"/>
</dbReference>
<feature type="compositionally biased region" description="Polar residues" evidence="7">
    <location>
        <begin position="1380"/>
        <end position="1389"/>
    </location>
</feature>
<evidence type="ECO:0000256" key="7">
    <source>
        <dbReference type="SAM" id="MobiDB-lite"/>
    </source>
</evidence>
<gene>
    <name evidence="9" type="primary">SMKI02G3820</name>
    <name evidence="9" type="ORF">SMKI_02G3820</name>
</gene>
<sequence>MSKDFSDKKKHTIDRIDQHILRRSQHDVNPNGSSPWMKTKLPPLPFPQAHMHIQSDLSPTPKRRKLAFSSNYDNKELDLSANYKNLYSEDEGSKLVQKLPELPPSNSDSVSPVTKSVAFSDRIESSPVHHVPGSSPKPSPSNRPGKSILRNKMSSARTVSDLSYNKLQHPEHRLHNGNILTSPYKETIVINPRTLNYWVSGEIHGLIDNESISEFKEIIEGGLNILRKESEEYVAKRFEVYATFNNIIPILTTKNVNEVDQKFNVLIVNIEAIVEICMPHLQTAQEKLLSSNEKKNPFIIRLYVQIVRFFATIMSSFKIVKWLMKRPDLVNKLRVIYSWTTDALKNENSNKIIIIAQVSFLRDEKFGTFFLSDEEIKPIISTFTEIIEINSHNLIYEKLLLIRGFLSKYPKLMIETVTSWLPGEVLPRIIIGDEVYSMKILITSIVVLLELLKKCLDFVEEHERIYQCIMVSPITETIPEKFLSKLPVSSHDTASLGKVTIGHLLTQQVKYYIVHKHDNKIAMDLWLSITGLLYDNEKRVYDLTLESNEVWFGLNNLCFINDHPKTRLMSIKVWRIITYCICTKISLKNQEGNKRLFSLLQTPFQMTLSHVNDPSAREGIIYHLLGVVYTAFTSNRNLSTDIFEHFWDHLIAPIYENYVFLYDSIQLQNILFTILHLLIGGKNNDFATERRNKKHIHPMSVIASEGVKVKDISSIPSQIIKYAYDKIMKVVFKAVEVAMSNVNLAHDLILTSLKQLPEDKKDQNHLEAFRTLILKVAANNKDKPIFRDFFVTVSSSFVYAFLELFLKKHDSSLVEFSIQLSKVGIPQGNMTLDLLKDVIKKARNETSEFVIIEKFLELNDKKTEVYAQNWVGSTLLPPNISFKEFQSLANIVDKVPNENSIENFLDLCLKLSFPVNFLTLLHVSKWSNNNFIYFIQRFFSKNDEKLNADLITLLKTSLPGNPELFFGLVPFLRRNKFIDILKYCICSNPALLNSITDLNSDFLMQLLPLSRASYFAANIQLFNNSEQLTIIRWLLKGQLLEEINQNFSEFKSSLQNASGHELERSEIIRELLLLTAKNPIEPLLGGLLEICVENSIIDCLNEFCEAITDELLLKINAELMIRLLTYRDNPNEALLTAVTERIRNADSDYTFEFIGKIVARKEILLLEKLKEPLLVFLLSPVRSSEQKYDESANILRELVLLYLTKPLTRSAAKKFFSMLVSILPSNPNHQTIDMVYLLIDLIKSHNRKFKDKRTYNATLKRIRKWIQESEVDQQEDSRKEIDTTYSANSINIPDKESEKNVLNSQRGSNSEDIQVPATQGIKDLPSSLQLSSQNDIKSSHTIKLKNFPITNLAQPEILAEISRSSTNEFLGEADGESTGEGDQQANTTQLDDKTINDKSIYSTNNGEMQVTELQEYSGVHPSKANSDQQTEVVIDKLEGVKKELVKTSLDQNLVDNDDLVQCFPGESPVLEDKRPKDHEKDKKMGDVSSFEEEGVSSSTELVPTIVKSVSQQLSTIPKGSEKADLNCSGNLSTITLSSNDQAMTNKNGKEQRERTDNLEKQDSINNINKESFMQDKITQNEPVKETALQIREDEGKYRTCIVERALPIINAELSDGLQNSSGIMLVNGLKQKEGSKVDTLNHGEDEKVTFAEEDPQMISVNSSKENAQSIDSVPMQNAVKGSVEAITTEETLTVHLRDSETTEFNKMMERQQRKGQKINTNDDFAPVDENDRNEGFLEAMEQVASRETSLLKEQTEVADTSVLPEIRIPIFNSLKIQESNGQIKQKLKMRLQRNESMPPDSPPRVASNANTNNVLNDSTSVGKEGKYDEIQLAQSHIEKDGDPLLVGEGNEDATSREATPSLKIHFSSKKSRKLVSRLRGFTPGDLNGISVEERRNLRIELLDFMMRLEYYSNRDDDMV</sequence>
<feature type="region of interest" description="Disordered" evidence="7">
    <location>
        <begin position="1793"/>
        <end position="1821"/>
    </location>
</feature>
<dbReference type="InterPro" id="IPR022031">
    <property type="entry name" value="Rif1_N"/>
</dbReference>
<keyword evidence="5" id="KW-0539">Nucleus</keyword>
<protein>
    <recommendedName>
        <fullName evidence="8">Telomere-associated protein Rif1 N-terminal domain-containing protein</fullName>
    </recommendedName>
</protein>
<dbReference type="GO" id="GO:0140445">
    <property type="term" value="C:chromosome, telomeric repeat region"/>
    <property type="evidence" value="ECO:0007669"/>
    <property type="project" value="TreeGrafter"/>
</dbReference>
<dbReference type="GO" id="GO:0005634">
    <property type="term" value="C:nucleus"/>
    <property type="evidence" value="ECO:0007669"/>
    <property type="project" value="UniProtKB-SubCell"/>
</dbReference>
<keyword evidence="4" id="KW-0779">Telomere</keyword>
<keyword evidence="6" id="KW-0131">Cell cycle</keyword>
<feature type="compositionally biased region" description="Low complexity" evidence="7">
    <location>
        <begin position="125"/>
        <end position="134"/>
    </location>
</feature>
<dbReference type="RefSeq" id="XP_056080622.1">
    <property type="nucleotide sequence ID" value="XM_056225352.1"/>
</dbReference>
<feature type="region of interest" description="Disordered" evidence="7">
    <location>
        <begin position="1"/>
        <end position="62"/>
    </location>
</feature>
<comment type="subcellular location">
    <subcellularLocation>
        <location evidence="2">Chromosome</location>
        <location evidence="2">Telomere</location>
    </subcellularLocation>
    <subcellularLocation>
        <location evidence="1">Nucleus</location>
    </subcellularLocation>
</comment>